<dbReference type="Proteomes" id="UP000188342">
    <property type="component" value="Unassembled WGS sequence"/>
</dbReference>
<protein>
    <submittedName>
        <fullName evidence="4">Alternate gene name: yzbB</fullName>
    </submittedName>
</protein>
<dbReference type="EMBL" id="FUKQ01000047">
    <property type="protein sequence ID" value="SJN41910.1"/>
    <property type="molecule type" value="Genomic_DNA"/>
</dbReference>
<dbReference type="GO" id="GO:0033922">
    <property type="term" value="F:peptidoglycan beta-N-acetylmuramidase activity"/>
    <property type="evidence" value="ECO:0007669"/>
    <property type="project" value="InterPro"/>
</dbReference>
<dbReference type="InterPro" id="IPR048502">
    <property type="entry name" value="NamZ_N"/>
</dbReference>
<accession>A0A1R4KC63</accession>
<dbReference type="PROSITE" id="PS51318">
    <property type="entry name" value="TAT"/>
    <property type="match status" value="1"/>
</dbReference>
<dbReference type="InterPro" id="IPR048503">
    <property type="entry name" value="NamZ_C"/>
</dbReference>
<feature type="chain" id="PRO_5012571380" evidence="1">
    <location>
        <begin position="29"/>
        <end position="434"/>
    </location>
</feature>
<dbReference type="PANTHER" id="PTHR42915:SF1">
    <property type="entry name" value="PEPTIDOGLYCAN BETA-N-ACETYLMURAMIDASE NAMZ"/>
    <property type="match status" value="1"/>
</dbReference>
<keyword evidence="1" id="KW-0732">Signal</keyword>
<keyword evidence="5" id="KW-1185">Reference proteome</keyword>
<dbReference type="PANTHER" id="PTHR42915">
    <property type="entry name" value="HYPOTHETICAL 460 KDA PROTEIN IN FEUA-SIGW INTERGENIC REGION [PRECURSOR]"/>
    <property type="match status" value="1"/>
</dbReference>
<dbReference type="AlphaFoldDB" id="A0A1R4KC63"/>
<evidence type="ECO:0000256" key="1">
    <source>
        <dbReference type="SAM" id="SignalP"/>
    </source>
</evidence>
<feature type="domain" description="Peptidoglycan beta-N-acetylmuramidase NamZ N-terminal" evidence="2">
    <location>
        <begin position="60"/>
        <end position="268"/>
    </location>
</feature>
<dbReference type="Gene3D" id="3.90.1150.140">
    <property type="match status" value="1"/>
</dbReference>
<dbReference type="InterPro" id="IPR006311">
    <property type="entry name" value="TAT_signal"/>
</dbReference>
<gene>
    <name evidence="4" type="ORF">FM114_13145</name>
</gene>
<evidence type="ECO:0000313" key="5">
    <source>
        <dbReference type="Proteomes" id="UP000188342"/>
    </source>
</evidence>
<dbReference type="RefSeq" id="WP_094765584.1">
    <property type="nucleotide sequence ID" value="NZ_FUKQ01000047.1"/>
</dbReference>
<organism evidence="4 5">
    <name type="scientific">Luteococcus japonicus LSP_Lj1</name>
    <dbReference type="NCBI Taxonomy" id="1255658"/>
    <lineage>
        <taxon>Bacteria</taxon>
        <taxon>Bacillati</taxon>
        <taxon>Actinomycetota</taxon>
        <taxon>Actinomycetes</taxon>
        <taxon>Propionibacteriales</taxon>
        <taxon>Propionibacteriaceae</taxon>
        <taxon>Luteococcus</taxon>
    </lineage>
</organism>
<dbReference type="Gene3D" id="3.40.50.12170">
    <property type="entry name" value="Uncharacterised protein PF07075, DUF1343"/>
    <property type="match status" value="1"/>
</dbReference>
<reference evidence="4 5" key="1">
    <citation type="submission" date="2017-02" db="EMBL/GenBank/DDBJ databases">
        <authorList>
            <person name="Peterson S.W."/>
        </authorList>
    </citation>
    <scope>NUCLEOTIDE SEQUENCE [LARGE SCALE GENOMIC DNA]</scope>
    <source>
        <strain evidence="4 5">LSP_Lj1</strain>
    </source>
</reference>
<proteinExistence type="predicted"/>
<dbReference type="Pfam" id="PF07075">
    <property type="entry name" value="NamZ_N"/>
    <property type="match status" value="1"/>
</dbReference>
<feature type="signal peptide" evidence="1">
    <location>
        <begin position="1"/>
        <end position="28"/>
    </location>
</feature>
<dbReference type="Pfam" id="PF20732">
    <property type="entry name" value="NamZ_C"/>
    <property type="match status" value="1"/>
</dbReference>
<evidence type="ECO:0000259" key="3">
    <source>
        <dbReference type="Pfam" id="PF20732"/>
    </source>
</evidence>
<evidence type="ECO:0000313" key="4">
    <source>
        <dbReference type="EMBL" id="SJN41910.1"/>
    </source>
</evidence>
<feature type="domain" description="Peptidoglycan beta-N-acetylmuramidase NamZ C-terminal" evidence="3">
    <location>
        <begin position="272"/>
        <end position="429"/>
    </location>
</feature>
<sequence>MNISRRNLVAAAGLGAVAAPLGPLPAHAAPGRGKGPHQRVLTGAQAEADAGWPTLKGHRVGVISNPTGVVEDLTHIVDRMHADGVDVAAVFGPEHGFRGTAQAGGSEGSTKDPRTGITVHDAYGADDKKFAELFATSKVDTVVFDIQDVGVRFYTYIWTMYQAMRGAAQVGGIRFVVLDRPNPIGRAARGPLLDMAYSSGVGLRSILMQHGMTVGELATMFDAEYLPQEKEAKRLAELEVVKVRGWKGELFDETGLQWVMPSPNMPTPTTALVYPGTGLFEATNMSEGRGTTRPFELVGAPWVDHRWAERLNAHGLPGVLFREAYFTPTISKNAEKVNGGVQVHVTDPSRIHAPELAVHMFCDARDLYEDFDTRVITWDKYPWEWLDKLTGTARMREQLTSGAPAQQIVAAWADDEKAWQKRRRPHLLYPAGRR</sequence>
<dbReference type="STRING" id="1255658.FM114_13145"/>
<dbReference type="InterPro" id="IPR008302">
    <property type="entry name" value="NamZ"/>
</dbReference>
<name>A0A1R4KC63_9ACTN</name>
<dbReference type="PIRSF" id="PIRSF016719">
    <property type="entry name" value="UCP016719"/>
    <property type="match status" value="1"/>
</dbReference>
<dbReference type="OrthoDB" id="9801061at2"/>
<evidence type="ECO:0000259" key="2">
    <source>
        <dbReference type="Pfam" id="PF07075"/>
    </source>
</evidence>